<keyword evidence="4" id="KW-1185">Reference proteome</keyword>
<dbReference type="InterPro" id="IPR007527">
    <property type="entry name" value="Znf_SWIM"/>
</dbReference>
<evidence type="ECO:0000313" key="4">
    <source>
        <dbReference type="Proteomes" id="UP000887577"/>
    </source>
</evidence>
<sequence>MICHEAMADHIKISSNDMNQHTVNIKGQDPHLVFKKKNRNGETWSCTCRSTTKCSHVLIVMKHMEEEMYYDDDGSTGDLLIDEKNTKGSTRSGRKRPRPEDVPKSDNLRAIKQVKPEKLSVNQPVIDGEKKGQELLMTERNELHKRTMDIPASEIWVNAVLFPFVIGKSIFYHNFKDPLPVLKHGDIILGVTPRGTYHLITRNVDEVQVVLLINQIATDSEVLQDNTLADKRLQYLGGIFAFCARDVSNKKVKVKILLHDNSNDLNRHGKLYYLPAL</sequence>
<accession>A0A914YJN5</accession>
<reference evidence="5" key="1">
    <citation type="submission" date="2022-11" db="UniProtKB">
        <authorList>
            <consortium name="WormBaseParasite"/>
        </authorList>
    </citation>
    <scope>IDENTIFICATION</scope>
</reference>
<evidence type="ECO:0000256" key="2">
    <source>
        <dbReference type="SAM" id="MobiDB-lite"/>
    </source>
</evidence>
<proteinExistence type="predicted"/>
<keyword evidence="1" id="KW-0862">Zinc</keyword>
<feature type="domain" description="SWIM-type" evidence="3">
    <location>
        <begin position="31"/>
        <end position="65"/>
    </location>
</feature>
<evidence type="ECO:0000313" key="5">
    <source>
        <dbReference type="WBParaSite" id="PSU_v2.g19076.t1"/>
    </source>
</evidence>
<dbReference type="PROSITE" id="PS50966">
    <property type="entry name" value="ZF_SWIM"/>
    <property type="match status" value="1"/>
</dbReference>
<evidence type="ECO:0000256" key="1">
    <source>
        <dbReference type="PROSITE-ProRule" id="PRU00325"/>
    </source>
</evidence>
<dbReference type="AlphaFoldDB" id="A0A914YJN5"/>
<organism evidence="4 5">
    <name type="scientific">Panagrolaimus superbus</name>
    <dbReference type="NCBI Taxonomy" id="310955"/>
    <lineage>
        <taxon>Eukaryota</taxon>
        <taxon>Metazoa</taxon>
        <taxon>Ecdysozoa</taxon>
        <taxon>Nematoda</taxon>
        <taxon>Chromadorea</taxon>
        <taxon>Rhabditida</taxon>
        <taxon>Tylenchina</taxon>
        <taxon>Panagrolaimomorpha</taxon>
        <taxon>Panagrolaimoidea</taxon>
        <taxon>Panagrolaimidae</taxon>
        <taxon>Panagrolaimus</taxon>
    </lineage>
</organism>
<feature type="region of interest" description="Disordered" evidence="2">
    <location>
        <begin position="80"/>
        <end position="106"/>
    </location>
</feature>
<name>A0A914YJN5_9BILA</name>
<dbReference type="Proteomes" id="UP000887577">
    <property type="component" value="Unplaced"/>
</dbReference>
<dbReference type="WBParaSite" id="PSU_v2.g19076.t1">
    <property type="protein sequence ID" value="PSU_v2.g19076.t1"/>
    <property type="gene ID" value="PSU_v2.g19076"/>
</dbReference>
<keyword evidence="1" id="KW-0479">Metal-binding</keyword>
<evidence type="ECO:0000259" key="3">
    <source>
        <dbReference type="PROSITE" id="PS50966"/>
    </source>
</evidence>
<keyword evidence="1" id="KW-0863">Zinc-finger</keyword>
<protein>
    <submittedName>
        <fullName evidence="5">SWIM-type domain-containing protein</fullName>
    </submittedName>
</protein>
<dbReference type="GO" id="GO:0008270">
    <property type="term" value="F:zinc ion binding"/>
    <property type="evidence" value="ECO:0007669"/>
    <property type="project" value="UniProtKB-KW"/>
</dbReference>